<dbReference type="AlphaFoldDB" id="A0A9W8GW75"/>
<organism evidence="5 6">
    <name type="scientific">Coemansia pectinata</name>
    <dbReference type="NCBI Taxonomy" id="1052879"/>
    <lineage>
        <taxon>Eukaryota</taxon>
        <taxon>Fungi</taxon>
        <taxon>Fungi incertae sedis</taxon>
        <taxon>Zoopagomycota</taxon>
        <taxon>Kickxellomycotina</taxon>
        <taxon>Kickxellomycetes</taxon>
        <taxon>Kickxellales</taxon>
        <taxon>Kickxellaceae</taxon>
        <taxon>Coemansia</taxon>
    </lineage>
</organism>
<accession>A0A9W8GW75</accession>
<dbReference type="PANTHER" id="PTHR21483">
    <property type="entry name" value="RNA POLYMERASE II-ASSOCIATED PROTEIN 1"/>
    <property type="match status" value="1"/>
</dbReference>
<feature type="compositionally biased region" description="Basic and acidic residues" evidence="2">
    <location>
        <begin position="1"/>
        <end position="21"/>
    </location>
</feature>
<comment type="similarity">
    <text evidence="1">Belongs to the RPAP1 family.</text>
</comment>
<dbReference type="GO" id="GO:0006366">
    <property type="term" value="P:transcription by RNA polymerase II"/>
    <property type="evidence" value="ECO:0007669"/>
    <property type="project" value="InterPro"/>
</dbReference>
<evidence type="ECO:0000313" key="6">
    <source>
        <dbReference type="Proteomes" id="UP001140011"/>
    </source>
</evidence>
<feature type="region of interest" description="Disordered" evidence="2">
    <location>
        <begin position="1"/>
        <end position="24"/>
    </location>
</feature>
<sequence length="646" mass="71044">MSEHEKPRDTVGQERLRRFEFGTEDEDLEAMQRDFLKNSSKPAARVISQGQAPAVVEYSQSQSQTSRAPKLAANGDMLSFAKSMTAALDEFESSTQHVENSKQPEQITAQPKKLSVFAQRRLVQQTGSKATSSGSGHFSEGSNTAHSTSATFLPKLMAPVPEHKVVGPVLAPELKPRATGFPSIPVDFAAPTEADPQRRPVGSSKVECQSGDSLSQMRQQISQENDSRIHGMSEAEILEAQAEIRAMASSETIQRLLRRKQDSALATNEAPLPVAKDDSIKKHVRFADHADLGAESSEDEESDAALAVPPPPPAEWVDKSNGSDVVNVDDNDIGAESEFYQDMKRKYFPSEMLEEAKLAWILGHSQAKSPMEKAIQASRRKDASAATTTTTTSNASGDDGQKEEDLMAKPVSHIRFAFDGQIMTELESDTPTHAGLHHHGENPDKPGYTIPELLHLSRSTVPAQRAVAMSTLRCVVHKINIGAWDLEQAIEVYVGLLDWQAELYFVHGIRDGSKTGRMEATMALWTFVVEMAKYRTLVRLTNGGQVEEERAARPGTEINMLSTPVVAQGLLVERTFRALGSLLSDAFLDCVYELVDLSLVPDQQLTMVVEVVKCLMGMSDEFGLRIHAHGRLPVLLQNRYPYLMNN</sequence>
<comment type="caution">
    <text evidence="5">The sequence shown here is derived from an EMBL/GenBank/DDBJ whole genome shotgun (WGS) entry which is preliminary data.</text>
</comment>
<dbReference type="OrthoDB" id="348201at2759"/>
<evidence type="ECO:0008006" key="7">
    <source>
        <dbReference type="Google" id="ProtNLM"/>
    </source>
</evidence>
<feature type="domain" description="RPAP1 C-terminal" evidence="3">
    <location>
        <begin position="414"/>
        <end position="479"/>
    </location>
</feature>
<dbReference type="InterPro" id="IPR039913">
    <property type="entry name" value="RPAP1/Rba50"/>
</dbReference>
<evidence type="ECO:0000256" key="2">
    <source>
        <dbReference type="SAM" id="MobiDB-lite"/>
    </source>
</evidence>
<dbReference type="InterPro" id="IPR013930">
    <property type="entry name" value="RPAP1_N"/>
</dbReference>
<proteinExistence type="inferred from homology"/>
<feature type="region of interest" description="Disordered" evidence="2">
    <location>
        <begin position="125"/>
        <end position="146"/>
    </location>
</feature>
<feature type="compositionally biased region" description="Low complexity" evidence="2">
    <location>
        <begin position="384"/>
        <end position="396"/>
    </location>
</feature>
<dbReference type="EMBL" id="JANBUH010000344">
    <property type="protein sequence ID" value="KAJ2751896.1"/>
    <property type="molecule type" value="Genomic_DNA"/>
</dbReference>
<dbReference type="InterPro" id="IPR013929">
    <property type="entry name" value="RPAP1_C"/>
</dbReference>
<name>A0A9W8GW75_9FUNG</name>
<evidence type="ECO:0000259" key="4">
    <source>
        <dbReference type="Pfam" id="PF08621"/>
    </source>
</evidence>
<feature type="region of interest" description="Disordered" evidence="2">
    <location>
        <begin position="293"/>
        <end position="330"/>
    </location>
</feature>
<keyword evidence="6" id="KW-1185">Reference proteome</keyword>
<dbReference type="Proteomes" id="UP001140011">
    <property type="component" value="Unassembled WGS sequence"/>
</dbReference>
<evidence type="ECO:0000256" key="1">
    <source>
        <dbReference type="ARBA" id="ARBA00009953"/>
    </source>
</evidence>
<feature type="region of interest" description="Disordered" evidence="2">
    <location>
        <begin position="188"/>
        <end position="214"/>
    </location>
</feature>
<evidence type="ECO:0000313" key="5">
    <source>
        <dbReference type="EMBL" id="KAJ2751896.1"/>
    </source>
</evidence>
<gene>
    <name evidence="5" type="ORF">GGI19_004181</name>
</gene>
<feature type="region of interest" description="Disordered" evidence="2">
    <location>
        <begin position="371"/>
        <end position="403"/>
    </location>
</feature>
<dbReference type="PANTHER" id="PTHR21483:SF18">
    <property type="entry name" value="RNA POLYMERASE II-ASSOCIATED PROTEIN 1"/>
    <property type="match status" value="1"/>
</dbReference>
<evidence type="ECO:0000259" key="3">
    <source>
        <dbReference type="Pfam" id="PF08620"/>
    </source>
</evidence>
<feature type="domain" description="RPAP1 N-terminal" evidence="4">
    <location>
        <begin position="219"/>
        <end position="262"/>
    </location>
</feature>
<reference evidence="5" key="1">
    <citation type="submission" date="2022-07" db="EMBL/GenBank/DDBJ databases">
        <title>Phylogenomic reconstructions and comparative analyses of Kickxellomycotina fungi.</title>
        <authorList>
            <person name="Reynolds N.K."/>
            <person name="Stajich J.E."/>
            <person name="Barry K."/>
            <person name="Grigoriev I.V."/>
            <person name="Crous P."/>
            <person name="Smith M.E."/>
        </authorList>
    </citation>
    <scope>NUCLEOTIDE SEQUENCE</scope>
    <source>
        <strain evidence="5">BCRC 34297</strain>
    </source>
</reference>
<dbReference type="Pfam" id="PF08620">
    <property type="entry name" value="RPAP1_C"/>
    <property type="match status" value="1"/>
</dbReference>
<dbReference type="Pfam" id="PF08621">
    <property type="entry name" value="RPAP1_N"/>
    <property type="match status" value="1"/>
</dbReference>
<protein>
    <recommendedName>
        <fullName evidence="7">RNA polymerase II-associated protein 1 N-terminal domain-containing protein</fullName>
    </recommendedName>
</protein>